<evidence type="ECO:0000313" key="8">
    <source>
        <dbReference type="Proteomes" id="UP000008632"/>
    </source>
</evidence>
<evidence type="ECO:0000259" key="6">
    <source>
        <dbReference type="Pfam" id="PF04932"/>
    </source>
</evidence>
<feature type="transmembrane region" description="Helical" evidence="5">
    <location>
        <begin position="68"/>
        <end position="87"/>
    </location>
</feature>
<dbReference type="PANTHER" id="PTHR37422:SF21">
    <property type="entry name" value="EXOQ-LIKE PROTEIN"/>
    <property type="match status" value="1"/>
</dbReference>
<dbReference type="OrthoDB" id="8554812at2"/>
<dbReference type="GO" id="GO:0016020">
    <property type="term" value="C:membrane"/>
    <property type="evidence" value="ECO:0007669"/>
    <property type="project" value="UniProtKB-SubCell"/>
</dbReference>
<keyword evidence="4 5" id="KW-0472">Membrane</keyword>
<feature type="transmembrane region" description="Helical" evidence="5">
    <location>
        <begin position="182"/>
        <end position="204"/>
    </location>
</feature>
<dbReference type="EMBL" id="CP002446">
    <property type="protein sequence ID" value="ADV26286.1"/>
    <property type="molecule type" value="Genomic_DNA"/>
</dbReference>
<keyword evidence="8" id="KW-1185">Reference proteome</keyword>
<evidence type="ECO:0000256" key="2">
    <source>
        <dbReference type="ARBA" id="ARBA00022692"/>
    </source>
</evidence>
<feature type="domain" description="O-antigen ligase-related" evidence="6">
    <location>
        <begin position="217"/>
        <end position="369"/>
    </location>
</feature>
<gene>
    <name evidence="7" type="ordered locus">Psesu_0427</name>
</gene>
<feature type="transmembrane region" description="Helical" evidence="5">
    <location>
        <begin position="123"/>
        <end position="146"/>
    </location>
</feature>
<feature type="transmembrane region" description="Helical" evidence="5">
    <location>
        <begin position="356"/>
        <end position="376"/>
    </location>
</feature>
<dbReference type="PANTHER" id="PTHR37422">
    <property type="entry name" value="TEICHURONIC ACID BIOSYNTHESIS PROTEIN TUAE"/>
    <property type="match status" value="1"/>
</dbReference>
<organism evidence="7 8">
    <name type="scientific">Pseudoxanthomonas suwonensis (strain 11-1)</name>
    <dbReference type="NCBI Taxonomy" id="743721"/>
    <lineage>
        <taxon>Bacteria</taxon>
        <taxon>Pseudomonadati</taxon>
        <taxon>Pseudomonadota</taxon>
        <taxon>Gammaproteobacteria</taxon>
        <taxon>Lysobacterales</taxon>
        <taxon>Lysobacteraceae</taxon>
        <taxon>Pseudoxanthomonas</taxon>
    </lineage>
</organism>
<dbReference type="InterPro" id="IPR051533">
    <property type="entry name" value="WaaL-like"/>
</dbReference>
<feature type="transmembrane region" description="Helical" evidence="5">
    <location>
        <begin position="211"/>
        <end position="234"/>
    </location>
</feature>
<comment type="subcellular location">
    <subcellularLocation>
        <location evidence="1">Membrane</location>
        <topology evidence="1">Multi-pass membrane protein</topology>
    </subcellularLocation>
</comment>
<proteinExistence type="predicted"/>
<evidence type="ECO:0000256" key="4">
    <source>
        <dbReference type="ARBA" id="ARBA00023136"/>
    </source>
</evidence>
<feature type="transmembrane region" description="Helical" evidence="5">
    <location>
        <begin position="38"/>
        <end position="56"/>
    </location>
</feature>
<dbReference type="HOGENOM" id="CLU_599737_0_0_6"/>
<feature type="transmembrane region" description="Helical" evidence="5">
    <location>
        <begin position="408"/>
        <end position="429"/>
    </location>
</feature>
<dbReference type="AlphaFoldDB" id="E6WQ37"/>
<reference evidence="7 8" key="1">
    <citation type="submission" date="2011-01" db="EMBL/GenBank/DDBJ databases">
        <title>Complete sequence of Pseudoxanthomonas suwonensis 11-1.</title>
        <authorList>
            <consortium name="US DOE Joint Genome Institute"/>
            <person name="Lucas S."/>
            <person name="Copeland A."/>
            <person name="Lapidus A."/>
            <person name="Cheng J.-F."/>
            <person name="Goodwin L."/>
            <person name="Pitluck S."/>
            <person name="Teshima H."/>
            <person name="Detter J.C."/>
            <person name="Han C."/>
            <person name="Tapia R."/>
            <person name="Land M."/>
            <person name="Hauser L."/>
            <person name="Kyrpides N."/>
            <person name="Ivanova N."/>
            <person name="Ovchinnikova G."/>
            <person name="Siebers A.K."/>
            <person name="Allgaier M."/>
            <person name="Thelen M.P."/>
            <person name="Hugenholtz P."/>
            <person name="Gladden J."/>
            <person name="Woyke T."/>
        </authorList>
    </citation>
    <scope>NUCLEOTIDE SEQUENCE [LARGE SCALE GENOMIC DNA]</scope>
    <source>
        <strain evidence="8">11-1</strain>
    </source>
</reference>
<name>E6WQ37_PSEUU</name>
<feature type="transmembrane region" description="Helical" evidence="5">
    <location>
        <begin position="12"/>
        <end position="32"/>
    </location>
</feature>
<keyword evidence="2 5" id="KW-0812">Transmembrane</keyword>
<dbReference type="eggNOG" id="COG3307">
    <property type="taxonomic scope" value="Bacteria"/>
</dbReference>
<feature type="transmembrane region" description="Helical" evidence="5">
    <location>
        <begin position="99"/>
        <end position="116"/>
    </location>
</feature>
<dbReference type="Pfam" id="PF04932">
    <property type="entry name" value="Wzy_C"/>
    <property type="match status" value="1"/>
</dbReference>
<dbReference type="KEGG" id="psu:Psesu_0427"/>
<accession>E6WQ37</accession>
<evidence type="ECO:0000313" key="7">
    <source>
        <dbReference type="EMBL" id="ADV26286.1"/>
    </source>
</evidence>
<evidence type="ECO:0000256" key="1">
    <source>
        <dbReference type="ARBA" id="ARBA00004141"/>
    </source>
</evidence>
<keyword evidence="3 5" id="KW-1133">Transmembrane helix</keyword>
<evidence type="ECO:0000256" key="3">
    <source>
        <dbReference type="ARBA" id="ARBA00022989"/>
    </source>
</evidence>
<dbReference type="InterPro" id="IPR007016">
    <property type="entry name" value="O-antigen_ligase-rel_domated"/>
</dbReference>
<dbReference type="STRING" id="743721.Psesu_0427"/>
<protein>
    <submittedName>
        <fullName evidence="7">O-antigen polymerase</fullName>
    </submittedName>
</protein>
<dbReference type="RefSeq" id="WP_013534116.1">
    <property type="nucleotide sequence ID" value="NC_014924.1"/>
</dbReference>
<evidence type="ECO:0000256" key="5">
    <source>
        <dbReference type="SAM" id="Phobius"/>
    </source>
</evidence>
<sequence length="456" mass="47743">MPNWPAEHAATSGRAFAWTPAWLVLAVALWPLPGPAEAVLSLGALAVAGQLGWLAARGRTLPLDRRAFVLAGLLFAAYWLPELLSAPDALDRGRAWKEVVADLRYLPLLWGVAIAVREPRGRGWLLGGIALVALAWTMDALLQAMAGSSPLFAALDALKGWSGGGPLCPPDEVLAPDRINGIFGACNPKLGLVLASLSPFALAWAATRGRAWAWCVAAAVLGVAILLGGARAAWLTFGLVALVSGWRVLGARRLAGFALAGVLALVALYVVSPQLQQRVERTALALQADAGGVDGALSGRGRIWQGALCMAREHPLNGVGVRGFRQAWPGCDPAAADAPAWGEGDALHAHQLLLELLSETGVLGLLAWLAGAWVAWRAWRRASPAARRQAGPAGLALVATTFPLNTHLAFYSTFWGGVLMLLAGLYVGLLHARRARGLRPAQVPGAGGVGSPRPRS</sequence>
<feature type="transmembrane region" description="Helical" evidence="5">
    <location>
        <begin position="254"/>
        <end position="271"/>
    </location>
</feature>
<dbReference type="Proteomes" id="UP000008632">
    <property type="component" value="Chromosome"/>
</dbReference>